<dbReference type="EMBL" id="CP097218">
    <property type="protein sequence ID" value="UQN28774.1"/>
    <property type="molecule type" value="Genomic_DNA"/>
</dbReference>
<protein>
    <submittedName>
        <fullName evidence="2">DUF1080 domain-containing protein</fullName>
    </submittedName>
</protein>
<keyword evidence="3" id="KW-1185">Reference proteome</keyword>
<gene>
    <name evidence="2" type="ORF">M4486_14245</name>
</gene>
<accession>A0ABY4N616</accession>
<dbReference type="Proteomes" id="UP001055868">
    <property type="component" value="Chromosome"/>
</dbReference>
<evidence type="ECO:0000259" key="1">
    <source>
        <dbReference type="Pfam" id="PF06439"/>
    </source>
</evidence>
<dbReference type="InterPro" id="IPR010496">
    <property type="entry name" value="AL/BT2_dom"/>
</dbReference>
<evidence type="ECO:0000313" key="2">
    <source>
        <dbReference type="EMBL" id="UQN28774.1"/>
    </source>
</evidence>
<name>A0ABY4N616_9MICO</name>
<reference evidence="2" key="1">
    <citation type="submission" date="2022-05" db="EMBL/GenBank/DDBJ databases">
        <title>Genomic analysis of Brachybacterium sp. CBA3104.</title>
        <authorList>
            <person name="Roh S.W."/>
            <person name="Kim Y.B."/>
            <person name="Kim Y."/>
        </authorList>
    </citation>
    <scope>NUCLEOTIDE SEQUENCE</scope>
    <source>
        <strain evidence="2">CBA3104</strain>
    </source>
</reference>
<sequence length="279" mass="30643">MTAPWRSLFDGASLDGWFPAPRSYGSVYPGGPSVLGSGLGFPADYNERAEEHPAVWSVEDGAIVGRQDPEAPGWGGYLVSEESFGDFELELEMRPDWPADTGVMIRRARDTWEGLQILVDHRRSGSIGGVYGNGIGGFHGVPFAVDALLDDAGRPVGLQEQDPAESVEPITEAKRAMLTRAGDAGEFLAAWRWRGWNSLRIVCEGTPPHVTTWVNGVMVAEIDCASFAYPGYDAEKVWSTLGPRGHIAFEVHDNDPGMGEERWGRGAVCRWRDIRIRER</sequence>
<proteinExistence type="predicted"/>
<feature type="domain" description="3-keto-alpha-glucoside-1,2-lyase/3-keto-2-hydroxy-glucal hydratase" evidence="1">
    <location>
        <begin position="5"/>
        <end position="277"/>
    </location>
</feature>
<evidence type="ECO:0000313" key="3">
    <source>
        <dbReference type="Proteomes" id="UP001055868"/>
    </source>
</evidence>
<dbReference type="RefSeq" id="WP_249477891.1">
    <property type="nucleotide sequence ID" value="NZ_CP097218.1"/>
</dbReference>
<dbReference type="Gene3D" id="2.60.120.560">
    <property type="entry name" value="Exo-inulinase, domain 1"/>
    <property type="match status" value="1"/>
</dbReference>
<organism evidence="2 3">
    <name type="scientific">Brachybacterium kimchii</name>
    <dbReference type="NCBI Taxonomy" id="2942909"/>
    <lineage>
        <taxon>Bacteria</taxon>
        <taxon>Bacillati</taxon>
        <taxon>Actinomycetota</taxon>
        <taxon>Actinomycetes</taxon>
        <taxon>Micrococcales</taxon>
        <taxon>Dermabacteraceae</taxon>
        <taxon>Brachybacterium</taxon>
    </lineage>
</organism>
<dbReference type="Pfam" id="PF06439">
    <property type="entry name" value="3keto-disac_hyd"/>
    <property type="match status" value="1"/>
</dbReference>